<feature type="transmembrane region" description="Helical" evidence="2">
    <location>
        <begin position="416"/>
        <end position="437"/>
    </location>
</feature>
<sequence>MVENKPSPRKPRRTGAEPPDPSAAATADEPTETPDTSSPYVTPDDQTPDDTGPSDAVEAQDDRTDPNDTEEIPTSIDVEVPASSPTEDRAVLLARLQLLETENARLRAAATVPPPAPAAPRPRRKVGRSTAAVVLILIGALLAPVAVVGSWARGLVVDTDRYVDTVAPIAEDPLVQSAVANRITLAVVDALNVEQLTTQATDAVAGLDLPPLVGQAVTSLQAPLQEAITGFIRKNVTRIVSSDAFENTWEQANRAAHEQIVATLRGDPDALAQISDSGQLTLDITPIIEEVKTSLAAAGFTLVERIPTITVTFPIASSADLVRLQSAYRLIDIVGGLLPYLSLALLAAGVLAAQHRSRALVVAGLSLAGAMLLLGVGLAVGRSVYASSLPPEVQRVDTAVSIYDQFVSLLRIQLRVALVLGLLLAVIAFVAGGTTAARQLRASASRASASLRSAGDRRGISTGPVGVWLDQQRTLVRVVVISLAALALVLADRLTPTYVIAVFVVALLVLGLATLAARPRDATTVDEEDAVLV</sequence>
<evidence type="ECO:0000256" key="2">
    <source>
        <dbReference type="SAM" id="Phobius"/>
    </source>
</evidence>
<dbReference type="RefSeq" id="WP_246123204.1">
    <property type="nucleotide sequence ID" value="NZ_BJWH01000002.1"/>
</dbReference>
<feature type="transmembrane region" description="Helical" evidence="2">
    <location>
        <begin position="474"/>
        <end position="491"/>
    </location>
</feature>
<dbReference type="AlphaFoldDB" id="A0A511JFX7"/>
<feature type="transmembrane region" description="Helical" evidence="2">
    <location>
        <begin position="360"/>
        <end position="380"/>
    </location>
</feature>
<dbReference type="Proteomes" id="UP000321049">
    <property type="component" value="Unassembled WGS sequence"/>
</dbReference>
<dbReference type="EMBL" id="BJWH01000002">
    <property type="protein sequence ID" value="GEL96890.1"/>
    <property type="molecule type" value="Genomic_DNA"/>
</dbReference>
<proteinExistence type="predicted"/>
<name>A0A511JFX7_9CELL</name>
<feature type="region of interest" description="Disordered" evidence="1">
    <location>
        <begin position="1"/>
        <end position="85"/>
    </location>
</feature>
<keyword evidence="2" id="KW-0472">Membrane</keyword>
<keyword evidence="2" id="KW-0812">Transmembrane</keyword>
<feature type="transmembrane region" description="Helical" evidence="2">
    <location>
        <begin position="131"/>
        <end position="152"/>
    </location>
</feature>
<evidence type="ECO:0000256" key="1">
    <source>
        <dbReference type="SAM" id="MobiDB-lite"/>
    </source>
</evidence>
<evidence type="ECO:0000313" key="3">
    <source>
        <dbReference type="EMBL" id="GEL96890.1"/>
    </source>
</evidence>
<gene>
    <name evidence="3" type="ORF">CTE05_04370</name>
</gene>
<keyword evidence="4" id="KW-1185">Reference proteome</keyword>
<reference evidence="3 4" key="1">
    <citation type="submission" date="2019-07" db="EMBL/GenBank/DDBJ databases">
        <title>Whole genome shotgun sequence of Cellulomonas terrae NBRC 100819.</title>
        <authorList>
            <person name="Hosoyama A."/>
            <person name="Uohara A."/>
            <person name="Ohji S."/>
            <person name="Ichikawa N."/>
        </authorList>
    </citation>
    <scope>NUCLEOTIDE SEQUENCE [LARGE SCALE GENOMIC DNA]</scope>
    <source>
        <strain evidence="3 4">NBRC 100819</strain>
    </source>
</reference>
<accession>A0A511JFX7</accession>
<feature type="transmembrane region" description="Helical" evidence="2">
    <location>
        <begin position="333"/>
        <end position="353"/>
    </location>
</feature>
<organism evidence="3 4">
    <name type="scientific">Cellulomonas terrae</name>
    <dbReference type="NCBI Taxonomy" id="311234"/>
    <lineage>
        <taxon>Bacteria</taxon>
        <taxon>Bacillati</taxon>
        <taxon>Actinomycetota</taxon>
        <taxon>Actinomycetes</taxon>
        <taxon>Micrococcales</taxon>
        <taxon>Cellulomonadaceae</taxon>
        <taxon>Cellulomonas</taxon>
    </lineage>
</organism>
<keyword evidence="2" id="KW-1133">Transmembrane helix</keyword>
<comment type="caution">
    <text evidence="3">The sequence shown here is derived from an EMBL/GenBank/DDBJ whole genome shotgun (WGS) entry which is preliminary data.</text>
</comment>
<protein>
    <recommendedName>
        <fullName evidence="5">Integral membrane protein</fullName>
    </recommendedName>
</protein>
<feature type="transmembrane region" description="Helical" evidence="2">
    <location>
        <begin position="497"/>
        <end position="517"/>
    </location>
</feature>
<feature type="compositionally biased region" description="Low complexity" evidence="1">
    <location>
        <begin position="22"/>
        <end position="55"/>
    </location>
</feature>
<evidence type="ECO:0000313" key="4">
    <source>
        <dbReference type="Proteomes" id="UP000321049"/>
    </source>
</evidence>
<evidence type="ECO:0008006" key="5">
    <source>
        <dbReference type="Google" id="ProtNLM"/>
    </source>
</evidence>